<evidence type="ECO:0000313" key="2">
    <source>
        <dbReference type="EMBL" id="KAJ3578200.1"/>
    </source>
</evidence>
<comment type="caution">
    <text evidence="2">The sequence shown here is derived from an EMBL/GenBank/DDBJ whole genome shotgun (WGS) entry which is preliminary data.</text>
</comment>
<organism evidence="2 3">
    <name type="scientific">Xylaria arbuscula</name>
    <dbReference type="NCBI Taxonomy" id="114810"/>
    <lineage>
        <taxon>Eukaryota</taxon>
        <taxon>Fungi</taxon>
        <taxon>Dikarya</taxon>
        <taxon>Ascomycota</taxon>
        <taxon>Pezizomycotina</taxon>
        <taxon>Sordariomycetes</taxon>
        <taxon>Xylariomycetidae</taxon>
        <taxon>Xylariales</taxon>
        <taxon>Xylariaceae</taxon>
        <taxon>Xylaria</taxon>
    </lineage>
</organism>
<evidence type="ECO:0000313" key="3">
    <source>
        <dbReference type="Proteomes" id="UP001148614"/>
    </source>
</evidence>
<feature type="compositionally biased region" description="Polar residues" evidence="1">
    <location>
        <begin position="145"/>
        <end position="165"/>
    </location>
</feature>
<protein>
    <submittedName>
        <fullName evidence="2">Uncharacterized protein</fullName>
    </submittedName>
</protein>
<dbReference type="Proteomes" id="UP001148614">
    <property type="component" value="Unassembled WGS sequence"/>
</dbReference>
<evidence type="ECO:0000256" key="1">
    <source>
        <dbReference type="SAM" id="MobiDB-lite"/>
    </source>
</evidence>
<dbReference type="AlphaFoldDB" id="A0A9W8TQH7"/>
<feature type="region of interest" description="Disordered" evidence="1">
    <location>
        <begin position="144"/>
        <end position="213"/>
    </location>
</feature>
<keyword evidence="3" id="KW-1185">Reference proteome</keyword>
<proteinExistence type="predicted"/>
<feature type="compositionally biased region" description="Basic and acidic residues" evidence="1">
    <location>
        <begin position="173"/>
        <end position="187"/>
    </location>
</feature>
<accession>A0A9W8TQH7</accession>
<reference evidence="2" key="1">
    <citation type="submission" date="2022-07" db="EMBL/GenBank/DDBJ databases">
        <title>Genome Sequence of Xylaria arbuscula.</title>
        <authorList>
            <person name="Buettner E."/>
        </authorList>
    </citation>
    <scope>NUCLEOTIDE SEQUENCE</scope>
    <source>
        <strain evidence="2">VT107</strain>
    </source>
</reference>
<dbReference type="EMBL" id="JANPWZ010000245">
    <property type="protein sequence ID" value="KAJ3578200.1"/>
    <property type="molecule type" value="Genomic_DNA"/>
</dbReference>
<gene>
    <name evidence="2" type="ORF">NPX13_g2360</name>
</gene>
<sequence length="280" mass="31328">MLTYAVLFEGANPGTGYVISQLLERRIVFFYFTYFPIGLPVPIPGRITPKTLLTAATYARPSADARARRHPRSRQITPAHHQWHLTPVLFRDAHWRMRVAMRLQEPAYLPACPPVFCGSDEILEMPSPDSRRRLAAEFLAAPSGPCTQSQQHVQSKPPSSATPTPRVTGLSPREVKARAGQAHDAHNPRACSQGKTGAPEQSSSSRRERTERIARASLIESRTRTRTLETVLNDRPRAFPALRAKDVLSSPRLQRVTGLLARKAERWPDRLVSRNLPIAL</sequence>
<name>A0A9W8TQH7_9PEZI</name>